<evidence type="ECO:0000313" key="4">
    <source>
        <dbReference type="Proteomes" id="UP000796880"/>
    </source>
</evidence>
<dbReference type="CDD" id="cd00201">
    <property type="entry name" value="WW"/>
    <property type="match status" value="2"/>
</dbReference>
<feature type="compositionally biased region" description="Polar residues" evidence="1">
    <location>
        <begin position="453"/>
        <end position="465"/>
    </location>
</feature>
<dbReference type="Gene3D" id="2.20.70.10">
    <property type="match status" value="2"/>
</dbReference>
<feature type="region of interest" description="Disordered" evidence="1">
    <location>
        <begin position="747"/>
        <end position="774"/>
    </location>
</feature>
<evidence type="ECO:0000259" key="2">
    <source>
        <dbReference type="PROSITE" id="PS50020"/>
    </source>
</evidence>
<name>A0A8K0HKH7_9ROSA</name>
<feature type="region of interest" description="Disordered" evidence="1">
    <location>
        <begin position="884"/>
        <end position="942"/>
    </location>
</feature>
<comment type="caution">
    <text evidence="3">The sequence shown here is derived from an EMBL/GenBank/DDBJ whole genome shotgun (WGS) entry which is preliminary data.</text>
</comment>
<evidence type="ECO:0000256" key="1">
    <source>
        <dbReference type="SAM" id="MobiDB-lite"/>
    </source>
</evidence>
<dbReference type="AlphaFoldDB" id="A0A8K0HKH7"/>
<keyword evidence="4" id="KW-1185">Reference proteome</keyword>
<dbReference type="InterPro" id="IPR001202">
    <property type="entry name" value="WW_dom"/>
</dbReference>
<feature type="compositionally biased region" description="Pro residues" evidence="1">
    <location>
        <begin position="590"/>
        <end position="618"/>
    </location>
</feature>
<feature type="compositionally biased region" description="Basic and acidic residues" evidence="1">
    <location>
        <begin position="82"/>
        <end position="91"/>
    </location>
</feature>
<dbReference type="SUPFAM" id="SSF51045">
    <property type="entry name" value="WW domain"/>
    <property type="match status" value="2"/>
</dbReference>
<feature type="region of interest" description="Disordered" evidence="1">
    <location>
        <begin position="562"/>
        <end position="629"/>
    </location>
</feature>
<dbReference type="Proteomes" id="UP000796880">
    <property type="component" value="Unassembled WGS sequence"/>
</dbReference>
<dbReference type="PANTHER" id="PTHR47852:SF2">
    <property type="entry name" value="WW DOMAIN-CONTAINING PROTEIN"/>
    <property type="match status" value="1"/>
</dbReference>
<feature type="domain" description="WW" evidence="2">
    <location>
        <begin position="936"/>
        <end position="970"/>
    </location>
</feature>
<dbReference type="PROSITE" id="PS50020">
    <property type="entry name" value="WW_DOMAIN_2"/>
    <property type="match status" value="2"/>
</dbReference>
<feature type="domain" description="WW" evidence="2">
    <location>
        <begin position="182"/>
        <end position="216"/>
    </location>
</feature>
<feature type="compositionally biased region" description="Basic and acidic residues" evidence="1">
    <location>
        <begin position="146"/>
        <end position="160"/>
    </location>
</feature>
<dbReference type="PROSITE" id="PS01159">
    <property type="entry name" value="WW_DOMAIN_1"/>
    <property type="match status" value="2"/>
</dbReference>
<feature type="compositionally biased region" description="Polar residues" evidence="1">
    <location>
        <begin position="924"/>
        <end position="938"/>
    </location>
</feature>
<feature type="region of interest" description="Disordered" evidence="1">
    <location>
        <begin position="1"/>
        <end position="114"/>
    </location>
</feature>
<dbReference type="InterPro" id="IPR036020">
    <property type="entry name" value="WW_dom_sf"/>
</dbReference>
<feature type="compositionally biased region" description="Polar residues" evidence="1">
    <location>
        <begin position="47"/>
        <end position="62"/>
    </location>
</feature>
<reference evidence="3" key="1">
    <citation type="submission" date="2020-03" db="EMBL/GenBank/DDBJ databases">
        <title>A high-quality chromosome-level genome assembly of a woody plant with both climbing and erect habits, Rhamnella rubrinervis.</title>
        <authorList>
            <person name="Lu Z."/>
            <person name="Yang Y."/>
            <person name="Zhu X."/>
            <person name="Sun Y."/>
        </authorList>
    </citation>
    <scope>NUCLEOTIDE SEQUENCE</scope>
    <source>
        <strain evidence="3">BYM</strain>
        <tissue evidence="3">Leaf</tissue>
    </source>
</reference>
<gene>
    <name evidence="3" type="ORF">FNV43_RR03708</name>
</gene>
<proteinExistence type="predicted"/>
<sequence length="970" mass="104993">MGKRKERRLAAMSNAGRRVKLDLFAEPSGDLGGSTEHNEVGADVDTQRSVGLPNSPSSSGPQPENPLLLLGQYSDDELEDNSNERPSHRTVENSSPGNDDKVKGSPGEGCQRVDDKAVEDQATYKVKQQEVERDSALLDVSQSLRGSDKRETDATASCDSHKDLDLTEQVSVPGTADRQLLGDVSSGWQIVMHEESNQYYYWNTKTGETSWEVPEVLSQVTEMASDQKTPALIEGTESASVDTRHSNLTSDVGLDVSAANSMEGTANLMYGHGYQLSQWSAVNTEALKDANWGSDVINSGASAFNPPLVDGSSTTTASETFVCDMKGFEGREAGSNLSSGLVKYSESLLERLKSLRGSEGQLESLDCISKYILEVEIRLSDIKSLSPFGSSLLPFWVHSENQLKQLESFINDEVCKIAKSAQINEVEATDVSLFRGEDKLWGNPRHVSEADGTGNNVFSSPENSPVSASVDMVTIIPKDPDVKASTVNDEHVPSFGSPTRDIERVSGEQFSGAACHDELKAGEDADMDMDVDMEVEDANSTGITAIADESAAKEFALPQQVIHPNPPATHTSTVSDDAFTVPPPPDEEWIPPPPPDNEQVPPPPPDEPPEPLYPPPQSYPETGQPPSYAEQYNLSYANSGYEYYGHAVTEVPSGNFYGQVEGCQVAIPQAPIYYGAVPTTYTETAQVIVNSVEPVAYNYIQDGSLPPAPIVNSVEAPQIHTQVAPLSYDTLASDRIKFGGSSIGAGLNSLSTENDDKSAVGGETDGSSADALSGTPTIQASATISVKESVPLLQTNAVSVAATVASTSAITKGQSKVPRSKKRSVAVAPSLRSNKKVSSLVDKWKAAKEELLEDEEEPQNAYEMLERKRQREIEEWHAQQIASGEAKDNANFQPLGGDWRERVKRRRAQLAREAAQTQPEAPNEENQQPDLTELSNDLPSGWQALWDESSKQVYYGNVLTSETTWTRPSK</sequence>
<feature type="region of interest" description="Disordered" evidence="1">
    <location>
        <begin position="444"/>
        <end position="465"/>
    </location>
</feature>
<feature type="region of interest" description="Disordered" evidence="1">
    <location>
        <begin position="137"/>
        <end position="160"/>
    </location>
</feature>
<protein>
    <recommendedName>
        <fullName evidence="2">WW domain-containing protein</fullName>
    </recommendedName>
</protein>
<dbReference type="OrthoDB" id="2367685at2759"/>
<accession>A0A8K0HKH7</accession>
<organism evidence="3 4">
    <name type="scientific">Rhamnella rubrinervis</name>
    <dbReference type="NCBI Taxonomy" id="2594499"/>
    <lineage>
        <taxon>Eukaryota</taxon>
        <taxon>Viridiplantae</taxon>
        <taxon>Streptophyta</taxon>
        <taxon>Embryophyta</taxon>
        <taxon>Tracheophyta</taxon>
        <taxon>Spermatophyta</taxon>
        <taxon>Magnoliopsida</taxon>
        <taxon>eudicotyledons</taxon>
        <taxon>Gunneridae</taxon>
        <taxon>Pentapetalae</taxon>
        <taxon>rosids</taxon>
        <taxon>fabids</taxon>
        <taxon>Rosales</taxon>
        <taxon>Rhamnaceae</taxon>
        <taxon>rhamnoid group</taxon>
        <taxon>Rhamneae</taxon>
        <taxon>Rhamnella</taxon>
    </lineage>
</organism>
<dbReference type="PANTHER" id="PTHR47852">
    <property type="entry name" value="OS06G0298400 PROTEIN"/>
    <property type="match status" value="1"/>
</dbReference>
<dbReference type="EMBL" id="VOIH02000002">
    <property type="protein sequence ID" value="KAF3453268.1"/>
    <property type="molecule type" value="Genomic_DNA"/>
</dbReference>
<dbReference type="Pfam" id="PF00397">
    <property type="entry name" value="WW"/>
    <property type="match status" value="2"/>
</dbReference>
<evidence type="ECO:0000313" key="3">
    <source>
        <dbReference type="EMBL" id="KAF3453268.1"/>
    </source>
</evidence>
<dbReference type="SMART" id="SM00456">
    <property type="entry name" value="WW"/>
    <property type="match status" value="2"/>
</dbReference>